<dbReference type="EMBL" id="SMRU01000003">
    <property type="protein sequence ID" value="TDG01087.1"/>
    <property type="molecule type" value="Genomic_DNA"/>
</dbReference>
<protein>
    <submittedName>
        <fullName evidence="3">MBL fold metallo-hydrolase</fullName>
    </submittedName>
</protein>
<comment type="caution">
    <text evidence="3">The sequence shown here is derived from an EMBL/GenBank/DDBJ whole genome shotgun (WGS) entry which is preliminary data.</text>
</comment>
<dbReference type="Gene3D" id="3.60.15.10">
    <property type="entry name" value="Ribonuclease Z/Hydroxyacylglutathione hydrolase-like"/>
    <property type="match status" value="1"/>
</dbReference>
<dbReference type="InterPro" id="IPR050855">
    <property type="entry name" value="NDM-1-like"/>
</dbReference>
<keyword evidence="4" id="KW-1185">Reference proteome</keyword>
<evidence type="ECO:0000313" key="3">
    <source>
        <dbReference type="EMBL" id="TDG01087.1"/>
    </source>
</evidence>
<evidence type="ECO:0000313" key="4">
    <source>
        <dbReference type="Proteomes" id="UP000295511"/>
    </source>
</evidence>
<dbReference type="InterPro" id="IPR001279">
    <property type="entry name" value="Metallo-B-lactamas"/>
</dbReference>
<reference evidence="3 4" key="1">
    <citation type="submission" date="2019-03" db="EMBL/GenBank/DDBJ databases">
        <title>Whole genome sequence of Arthrobacter sp JH1-1.</title>
        <authorList>
            <person name="Trinh H.N."/>
        </authorList>
    </citation>
    <scope>NUCLEOTIDE SEQUENCE [LARGE SCALE GENOMIC DNA]</scope>
    <source>
        <strain evidence="3 4">JH1-1</strain>
    </source>
</reference>
<gene>
    <name evidence="3" type="ORF">E1809_03415</name>
</gene>
<dbReference type="SMART" id="SM00849">
    <property type="entry name" value="Lactamase_B"/>
    <property type="match status" value="1"/>
</dbReference>
<evidence type="ECO:0000259" key="2">
    <source>
        <dbReference type="SMART" id="SM00849"/>
    </source>
</evidence>
<dbReference type="Pfam" id="PF00753">
    <property type="entry name" value="Lactamase_B"/>
    <property type="match status" value="1"/>
</dbReference>
<keyword evidence="3" id="KW-0378">Hydrolase</keyword>
<dbReference type="SUPFAM" id="SSF56281">
    <property type="entry name" value="Metallo-hydrolase/oxidoreductase"/>
    <property type="match status" value="1"/>
</dbReference>
<name>A0A4R5KYY6_9MICC</name>
<accession>A0A4R5KYY6</accession>
<dbReference type="GO" id="GO:0016787">
    <property type="term" value="F:hydrolase activity"/>
    <property type="evidence" value="ECO:0007669"/>
    <property type="project" value="UniProtKB-KW"/>
</dbReference>
<dbReference type="InterPro" id="IPR036866">
    <property type="entry name" value="RibonucZ/Hydroxyglut_hydro"/>
</dbReference>
<dbReference type="Proteomes" id="UP000295511">
    <property type="component" value="Unassembled WGS sequence"/>
</dbReference>
<dbReference type="PANTHER" id="PTHR42951">
    <property type="entry name" value="METALLO-BETA-LACTAMASE DOMAIN-CONTAINING"/>
    <property type="match status" value="1"/>
</dbReference>
<organism evidence="3 4">
    <name type="scientific">Arthrobacter terricola</name>
    <dbReference type="NCBI Taxonomy" id="2547396"/>
    <lineage>
        <taxon>Bacteria</taxon>
        <taxon>Bacillati</taxon>
        <taxon>Actinomycetota</taxon>
        <taxon>Actinomycetes</taxon>
        <taxon>Micrococcales</taxon>
        <taxon>Micrococcaceae</taxon>
        <taxon>Arthrobacter</taxon>
    </lineage>
</organism>
<dbReference type="OrthoDB" id="2971563at2"/>
<feature type="domain" description="Metallo-beta-lactamase" evidence="2">
    <location>
        <begin position="35"/>
        <end position="243"/>
    </location>
</feature>
<dbReference type="AlphaFoldDB" id="A0A4R5KYY6"/>
<evidence type="ECO:0000256" key="1">
    <source>
        <dbReference type="SAM" id="MobiDB-lite"/>
    </source>
</evidence>
<proteinExistence type="predicted"/>
<feature type="region of interest" description="Disordered" evidence="1">
    <location>
        <begin position="242"/>
        <end position="266"/>
    </location>
</feature>
<sequence length="266" mass="28332">MLRQQRTDGSMSKNWSPGNNVKEVTEDVFFVEGPAVNWTILRRNKEFTLVDTGYPGNWPLLQSSIEYLGLSMENAAAVLLTHGHSDHIGNAARISALGIPVLADAAELPNVRREILEQVGVKDFGLRILHPRLGAWAFHAVSAGGLSDVAVPGVEAVTQEVLDGLPGRPQLIACTGHTSGHAAFLVPSAKAVITGDALITGHAVSPVRGPQLLPAVFHYKPAEAKTSVDALRKLDVRHVLPGHGPHLETPNGITDLVSEGSYPPFG</sequence>
<dbReference type="PANTHER" id="PTHR42951:SF14">
    <property type="entry name" value="METALLO-BETA-LACTAMASE SUPERFAMILY PROTEIN"/>
    <property type="match status" value="1"/>
</dbReference>